<dbReference type="Proteomes" id="UP000621307">
    <property type="component" value="Unassembled WGS sequence"/>
</dbReference>
<proteinExistence type="predicted"/>
<protein>
    <submittedName>
        <fullName evidence="1">Uncharacterized protein</fullName>
    </submittedName>
</protein>
<evidence type="ECO:0000313" key="2">
    <source>
        <dbReference type="Proteomes" id="UP000621307"/>
    </source>
</evidence>
<comment type="caution">
    <text evidence="1">The sequence shown here is derived from an EMBL/GenBank/DDBJ whole genome shotgun (WGS) entry which is preliminary data.</text>
</comment>
<gene>
    <name evidence="1" type="ORF">H6G14_03255</name>
</gene>
<sequence length="61" mass="7000">MIIIVIDETLLPKYFQDVRVKCDRYGDALSTQIIINQPDYDSNNICASNLRGYLMSGWLCV</sequence>
<accession>A0ABR8B8R4</accession>
<dbReference type="EMBL" id="JACJQL010000002">
    <property type="protein sequence ID" value="MBD2250325.1"/>
    <property type="molecule type" value="Genomic_DNA"/>
</dbReference>
<keyword evidence="2" id="KW-1185">Reference proteome</keyword>
<name>A0ABR8B8R4_9NOSO</name>
<dbReference type="RefSeq" id="WP_190565708.1">
    <property type="nucleotide sequence ID" value="NZ_JACJQL010000002.1"/>
</dbReference>
<reference evidence="1 2" key="1">
    <citation type="journal article" date="2020" name="ISME J.">
        <title>Comparative genomics reveals insights into cyanobacterial evolution and habitat adaptation.</title>
        <authorList>
            <person name="Chen M.Y."/>
            <person name="Teng W.K."/>
            <person name="Zhao L."/>
            <person name="Hu C.X."/>
            <person name="Zhou Y.K."/>
            <person name="Han B.P."/>
            <person name="Song L.R."/>
            <person name="Shu W.S."/>
        </authorList>
    </citation>
    <scope>NUCLEOTIDE SEQUENCE [LARGE SCALE GENOMIC DNA]</scope>
    <source>
        <strain evidence="1 2">FACHB-3921</strain>
    </source>
</reference>
<evidence type="ECO:0000313" key="1">
    <source>
        <dbReference type="EMBL" id="MBD2250325.1"/>
    </source>
</evidence>
<organism evidence="1 2">
    <name type="scientific">Nostoc parmelioides FACHB-3921</name>
    <dbReference type="NCBI Taxonomy" id="2692909"/>
    <lineage>
        <taxon>Bacteria</taxon>
        <taxon>Bacillati</taxon>
        <taxon>Cyanobacteriota</taxon>
        <taxon>Cyanophyceae</taxon>
        <taxon>Nostocales</taxon>
        <taxon>Nostocaceae</taxon>
        <taxon>Nostoc</taxon>
    </lineage>
</organism>